<dbReference type="AlphaFoldDB" id="A0A178M894"/>
<dbReference type="Pfam" id="PF12679">
    <property type="entry name" value="ABC2_membrane_2"/>
    <property type="match status" value="1"/>
</dbReference>
<keyword evidence="1" id="KW-0472">Membrane</keyword>
<feature type="transmembrane region" description="Helical" evidence="1">
    <location>
        <begin position="184"/>
        <end position="206"/>
    </location>
</feature>
<dbReference type="GO" id="GO:0140359">
    <property type="term" value="F:ABC-type transporter activity"/>
    <property type="evidence" value="ECO:0007669"/>
    <property type="project" value="InterPro"/>
</dbReference>
<feature type="transmembrane region" description="Helical" evidence="1">
    <location>
        <begin position="119"/>
        <end position="144"/>
    </location>
</feature>
<dbReference type="PANTHER" id="PTHR43471">
    <property type="entry name" value="ABC TRANSPORTER PERMEASE"/>
    <property type="match status" value="1"/>
</dbReference>
<feature type="transmembrane region" description="Helical" evidence="1">
    <location>
        <begin position="218"/>
        <end position="239"/>
    </location>
</feature>
<feature type="transmembrane region" description="Helical" evidence="1">
    <location>
        <begin position="281"/>
        <end position="302"/>
    </location>
</feature>
<feature type="transmembrane region" description="Helical" evidence="1">
    <location>
        <begin position="68"/>
        <end position="88"/>
    </location>
</feature>
<dbReference type="Proteomes" id="UP000078287">
    <property type="component" value="Unassembled WGS sequence"/>
</dbReference>
<evidence type="ECO:0000313" key="3">
    <source>
        <dbReference type="Proteomes" id="UP000078287"/>
    </source>
</evidence>
<evidence type="ECO:0008006" key="4">
    <source>
        <dbReference type="Google" id="ProtNLM"/>
    </source>
</evidence>
<protein>
    <recommendedName>
        <fullName evidence="4">ABC transporter permease</fullName>
    </recommendedName>
</protein>
<keyword evidence="1" id="KW-1133">Transmembrane helix</keyword>
<keyword evidence="3" id="KW-1185">Reference proteome</keyword>
<gene>
    <name evidence="2" type="ORF">A6A03_02210</name>
</gene>
<sequence>MATHIRRPLLNPILVREARTRMRGFRPYLILTVFLLLLILSAFGIYQYMVFQARTGMVVLSSHIGQALFKGLAFTEMLFIVLVAPILTSGAISSERERLTYDMLLATPLKPGQLLAGKLIGALSYLLLLIVASIPVFSTVLIFGGIELRTLIWVVLLLGSAALFFGTIGLFCSSLFGRTTPATIASYTLVLILCGVPLLVASIWPQFSNPMGQSPPPWLLYLNPFSAIVAVTTVTPAAFQPDVPFFSVNDPFMVVPFLSQFSVGIIRYAQEGPVLMPVYRATLLGFWLGTFILLWLSSHLALPARRWRPRWSDLGFVAAVGAIALLIWMRIDWWWIVPPVDPWLMPVEPVPMPVPIDPAPVP</sequence>
<keyword evidence="1" id="KW-0812">Transmembrane</keyword>
<name>A0A178M894_9CHLR</name>
<dbReference type="STRING" id="1707952.A6A03_02210"/>
<dbReference type="PANTHER" id="PTHR43471:SF12">
    <property type="entry name" value="HYPOTHETICAL MEMBRANE PROTEIN, CONSERVED"/>
    <property type="match status" value="1"/>
</dbReference>
<dbReference type="RefSeq" id="WP_066788256.1">
    <property type="nucleotide sequence ID" value="NZ_LWQS01000060.1"/>
</dbReference>
<evidence type="ECO:0000313" key="2">
    <source>
        <dbReference type="EMBL" id="OAN44990.1"/>
    </source>
</evidence>
<dbReference type="OrthoDB" id="149032at2"/>
<dbReference type="GO" id="GO:0005886">
    <property type="term" value="C:plasma membrane"/>
    <property type="evidence" value="ECO:0007669"/>
    <property type="project" value="UniProtKB-SubCell"/>
</dbReference>
<feature type="transmembrane region" description="Helical" evidence="1">
    <location>
        <begin position="150"/>
        <end position="172"/>
    </location>
</feature>
<evidence type="ECO:0000256" key="1">
    <source>
        <dbReference type="SAM" id="Phobius"/>
    </source>
</evidence>
<feature type="transmembrane region" description="Helical" evidence="1">
    <location>
        <begin position="251"/>
        <end position="269"/>
    </location>
</feature>
<organism evidence="2 3">
    <name type="scientific">Chloroflexus islandicus</name>
    <dbReference type="NCBI Taxonomy" id="1707952"/>
    <lineage>
        <taxon>Bacteria</taxon>
        <taxon>Bacillati</taxon>
        <taxon>Chloroflexota</taxon>
        <taxon>Chloroflexia</taxon>
        <taxon>Chloroflexales</taxon>
        <taxon>Chloroflexineae</taxon>
        <taxon>Chloroflexaceae</taxon>
        <taxon>Chloroflexus</taxon>
    </lineage>
</organism>
<dbReference type="EMBL" id="LWQS01000060">
    <property type="protein sequence ID" value="OAN44990.1"/>
    <property type="molecule type" value="Genomic_DNA"/>
</dbReference>
<reference evidence="2 3" key="1">
    <citation type="submission" date="2016-04" db="EMBL/GenBank/DDBJ databases">
        <title>Chloroflexus islandicus sp. nov., a thermophilic filamentous anoxygenic phototrophic bacterium from geyser Strokkur (Iceland).</title>
        <authorList>
            <person name="Gaisin V.A."/>
            <person name="Kalashnikov A.M."/>
            <person name="Sukhacheva M.V."/>
            <person name="Grouzdev D.S."/>
            <person name="Ivanov T.M."/>
            <person name="Kuznetsov B."/>
            <person name="Gorlenko V.M."/>
        </authorList>
    </citation>
    <scope>NUCLEOTIDE SEQUENCE [LARGE SCALE GENOMIC DNA]</scope>
    <source>
        <strain evidence="3">isl-2</strain>
    </source>
</reference>
<feature type="transmembrane region" description="Helical" evidence="1">
    <location>
        <begin position="28"/>
        <end position="48"/>
    </location>
</feature>
<proteinExistence type="predicted"/>
<accession>A0A178M894</accession>
<comment type="caution">
    <text evidence="2">The sequence shown here is derived from an EMBL/GenBank/DDBJ whole genome shotgun (WGS) entry which is preliminary data.</text>
</comment>
<feature type="transmembrane region" description="Helical" evidence="1">
    <location>
        <begin position="314"/>
        <end position="336"/>
    </location>
</feature>